<dbReference type="SMART" id="SM01381">
    <property type="entry name" value="7TM_GPCR_Srsx"/>
    <property type="match status" value="1"/>
</dbReference>
<evidence type="ECO:0000256" key="5">
    <source>
        <dbReference type="ARBA" id="ARBA00022989"/>
    </source>
</evidence>
<feature type="region of interest" description="Disordered" evidence="12">
    <location>
        <begin position="29"/>
        <end position="51"/>
    </location>
</feature>
<evidence type="ECO:0000256" key="1">
    <source>
        <dbReference type="ARBA" id="ARBA00004651"/>
    </source>
</evidence>
<feature type="transmembrane region" description="Helical" evidence="13">
    <location>
        <begin position="139"/>
        <end position="159"/>
    </location>
</feature>
<evidence type="ECO:0000256" key="2">
    <source>
        <dbReference type="ARBA" id="ARBA00010663"/>
    </source>
</evidence>
<dbReference type="OrthoDB" id="5957871at2759"/>
<gene>
    <name evidence="15" type="ORF">CLODIP_2_CD14038</name>
</gene>
<comment type="subcellular location">
    <subcellularLocation>
        <location evidence="1">Cell membrane</location>
        <topology evidence="1">Multi-pass membrane protein</topology>
    </subcellularLocation>
</comment>
<keyword evidence="3" id="KW-1003">Cell membrane</keyword>
<feature type="transmembrane region" description="Helical" evidence="13">
    <location>
        <begin position="60"/>
        <end position="88"/>
    </location>
</feature>
<sequence>MEPEWPQWILGPMWPSFQLRTEFKGKSDLMEGEGASSNNNTTLTDGSETAQDPDADPFSLLFLIFIGTLIVLLITLSIAGNALVCAAIFTDRGLRKIGNLFLASLAIADAFVAALVMTFAGVNDLLGYWPFGAQFCDTWVAFDVMCSTASILNLCAISLDRYIHIKDPLRYGRWVTRRVVCALIAAVWLLAALISFVPISFNLHRPPLSELAPVTADGLPTCALDLTPTYAIVSSCISFIVPCVVMVGIYCRLYLYAQRHVKSIRAVTRPMHVNGAAVPTPCHVSDHKAAITVGVIMGVFLVCWVPFFVVNIVAAFCKTCIPDIAFKVLTWLGYSNSAFNPVIYSIFNTEFRDAFRRILVSHAGPLCCCCCNQYEAVGGRRLGAASGAASRRSDGTTPRGPPSGGAVEHTTFEPVPQSASKSPIAAPACRVTRVNSSELASLDDQKPVDI</sequence>
<dbReference type="FunFam" id="1.20.1070.10:FF:000260">
    <property type="entry name" value="Dopamine receptor 1"/>
    <property type="match status" value="1"/>
</dbReference>
<dbReference type="PROSITE" id="PS00237">
    <property type="entry name" value="G_PROTEIN_RECEP_F1_1"/>
    <property type="match status" value="1"/>
</dbReference>
<keyword evidence="10 11" id="KW-0807">Transducer</keyword>
<dbReference type="PRINTS" id="PR00237">
    <property type="entry name" value="GPCRRHODOPSN"/>
</dbReference>
<dbReference type="InterPro" id="IPR017452">
    <property type="entry name" value="GPCR_Rhodpsn_7TM"/>
</dbReference>
<evidence type="ECO:0000256" key="12">
    <source>
        <dbReference type="SAM" id="MobiDB-lite"/>
    </source>
</evidence>
<dbReference type="PANTHER" id="PTHR24248:SF187">
    <property type="entry name" value="OCTOPAMINE RECEPTOR BETA-2R"/>
    <property type="match status" value="1"/>
</dbReference>
<dbReference type="InterPro" id="IPR000276">
    <property type="entry name" value="GPCR_Rhodpsn"/>
</dbReference>
<keyword evidence="7 13" id="KW-0472">Membrane</keyword>
<accession>A0A8S1DKI1</accession>
<evidence type="ECO:0000313" key="16">
    <source>
        <dbReference type="Proteomes" id="UP000494165"/>
    </source>
</evidence>
<evidence type="ECO:0000256" key="9">
    <source>
        <dbReference type="ARBA" id="ARBA00023170"/>
    </source>
</evidence>
<keyword evidence="8" id="KW-1015">Disulfide bond</keyword>
<protein>
    <recommendedName>
        <fullName evidence="14">G-protein coupled receptors family 1 profile domain-containing protein</fullName>
    </recommendedName>
</protein>
<evidence type="ECO:0000256" key="11">
    <source>
        <dbReference type="RuleBase" id="RU000688"/>
    </source>
</evidence>
<dbReference type="Gene3D" id="1.20.1070.10">
    <property type="entry name" value="Rhodopsin 7-helix transmembrane proteins"/>
    <property type="match status" value="1"/>
</dbReference>
<evidence type="ECO:0000256" key="7">
    <source>
        <dbReference type="ARBA" id="ARBA00023136"/>
    </source>
</evidence>
<feature type="transmembrane region" description="Helical" evidence="13">
    <location>
        <begin position="100"/>
        <end position="119"/>
    </location>
</feature>
<keyword evidence="9 11" id="KW-0675">Receptor</keyword>
<dbReference type="SUPFAM" id="SSF81321">
    <property type="entry name" value="Family A G protein-coupled receptor-like"/>
    <property type="match status" value="1"/>
</dbReference>
<organism evidence="15 16">
    <name type="scientific">Cloeon dipterum</name>
    <dbReference type="NCBI Taxonomy" id="197152"/>
    <lineage>
        <taxon>Eukaryota</taxon>
        <taxon>Metazoa</taxon>
        <taxon>Ecdysozoa</taxon>
        <taxon>Arthropoda</taxon>
        <taxon>Hexapoda</taxon>
        <taxon>Insecta</taxon>
        <taxon>Pterygota</taxon>
        <taxon>Palaeoptera</taxon>
        <taxon>Ephemeroptera</taxon>
        <taxon>Pisciforma</taxon>
        <taxon>Baetidae</taxon>
        <taxon>Cloeon</taxon>
    </lineage>
</organism>
<dbReference type="Pfam" id="PF00001">
    <property type="entry name" value="7tm_1"/>
    <property type="match status" value="1"/>
</dbReference>
<feature type="compositionally biased region" description="Polar residues" evidence="12">
    <location>
        <begin position="35"/>
        <end position="50"/>
    </location>
</feature>
<evidence type="ECO:0000256" key="4">
    <source>
        <dbReference type="ARBA" id="ARBA00022692"/>
    </source>
</evidence>
<dbReference type="CDD" id="cd15065">
    <property type="entry name" value="7tmA_Ap5-HTB1-like"/>
    <property type="match status" value="1"/>
</dbReference>
<dbReference type="PRINTS" id="PR00242">
    <property type="entry name" value="DOPAMINER"/>
</dbReference>
<evidence type="ECO:0000256" key="3">
    <source>
        <dbReference type="ARBA" id="ARBA00022475"/>
    </source>
</evidence>
<keyword evidence="5 13" id="KW-1133">Transmembrane helix</keyword>
<dbReference type="GO" id="GO:0005886">
    <property type="term" value="C:plasma membrane"/>
    <property type="evidence" value="ECO:0007669"/>
    <property type="project" value="UniProtKB-SubCell"/>
</dbReference>
<dbReference type="PROSITE" id="PS50262">
    <property type="entry name" value="G_PROTEIN_RECEP_F1_2"/>
    <property type="match status" value="1"/>
</dbReference>
<feature type="transmembrane region" description="Helical" evidence="13">
    <location>
        <begin position="230"/>
        <end position="255"/>
    </location>
</feature>
<feature type="transmembrane region" description="Helical" evidence="13">
    <location>
        <begin position="179"/>
        <end position="201"/>
    </location>
</feature>
<evidence type="ECO:0000256" key="8">
    <source>
        <dbReference type="ARBA" id="ARBA00023157"/>
    </source>
</evidence>
<feature type="region of interest" description="Disordered" evidence="12">
    <location>
        <begin position="387"/>
        <end position="425"/>
    </location>
</feature>
<evidence type="ECO:0000259" key="14">
    <source>
        <dbReference type="PROSITE" id="PS50262"/>
    </source>
</evidence>
<reference evidence="15 16" key="1">
    <citation type="submission" date="2020-04" db="EMBL/GenBank/DDBJ databases">
        <authorList>
            <person name="Alioto T."/>
            <person name="Alioto T."/>
            <person name="Gomez Garrido J."/>
        </authorList>
    </citation>
    <scope>NUCLEOTIDE SEQUENCE [LARGE SCALE GENOMIC DNA]</scope>
</reference>
<dbReference type="AlphaFoldDB" id="A0A8S1DKI1"/>
<feature type="transmembrane region" description="Helical" evidence="13">
    <location>
        <begin position="293"/>
        <end position="316"/>
    </location>
</feature>
<name>A0A8S1DKI1_9INSE</name>
<evidence type="ECO:0000256" key="10">
    <source>
        <dbReference type="ARBA" id="ARBA00023224"/>
    </source>
</evidence>
<dbReference type="GO" id="GO:0043410">
    <property type="term" value="P:positive regulation of MAPK cascade"/>
    <property type="evidence" value="ECO:0007669"/>
    <property type="project" value="TreeGrafter"/>
</dbReference>
<evidence type="ECO:0000313" key="15">
    <source>
        <dbReference type="EMBL" id="CAB3384203.1"/>
    </source>
</evidence>
<keyword evidence="6 11" id="KW-0297">G-protein coupled receptor</keyword>
<dbReference type="GO" id="GO:0071880">
    <property type="term" value="P:adenylate cyclase-activating adrenergic receptor signaling pathway"/>
    <property type="evidence" value="ECO:0007669"/>
    <property type="project" value="TreeGrafter"/>
</dbReference>
<comment type="similarity">
    <text evidence="2 11">Belongs to the G-protein coupled receptor 1 family.</text>
</comment>
<dbReference type="EMBL" id="CADEPI010000342">
    <property type="protein sequence ID" value="CAB3384203.1"/>
    <property type="molecule type" value="Genomic_DNA"/>
</dbReference>
<proteinExistence type="inferred from homology"/>
<dbReference type="PANTHER" id="PTHR24248">
    <property type="entry name" value="ADRENERGIC RECEPTOR-RELATED G-PROTEIN COUPLED RECEPTOR"/>
    <property type="match status" value="1"/>
</dbReference>
<dbReference type="Proteomes" id="UP000494165">
    <property type="component" value="Unassembled WGS sequence"/>
</dbReference>
<evidence type="ECO:0000256" key="6">
    <source>
        <dbReference type="ARBA" id="ARBA00023040"/>
    </source>
</evidence>
<keyword evidence="16" id="KW-1185">Reference proteome</keyword>
<dbReference type="GO" id="GO:0004989">
    <property type="term" value="F:octopamine receptor activity"/>
    <property type="evidence" value="ECO:0007669"/>
    <property type="project" value="TreeGrafter"/>
</dbReference>
<evidence type="ECO:0000256" key="13">
    <source>
        <dbReference type="SAM" id="Phobius"/>
    </source>
</evidence>
<comment type="caution">
    <text evidence="15">The sequence shown here is derived from an EMBL/GenBank/DDBJ whole genome shotgun (WGS) entry which is preliminary data.</text>
</comment>
<keyword evidence="4 11" id="KW-0812">Transmembrane</keyword>
<dbReference type="InterPro" id="IPR000929">
    <property type="entry name" value="Dopamine_rcpt"/>
</dbReference>
<feature type="domain" description="G-protein coupled receptors family 1 profile" evidence="14">
    <location>
        <begin position="80"/>
        <end position="344"/>
    </location>
</feature>